<evidence type="ECO:0000256" key="10">
    <source>
        <dbReference type="ARBA" id="ARBA00023002"/>
    </source>
</evidence>
<keyword evidence="20" id="KW-1185">Reference proteome</keyword>
<dbReference type="GO" id="GO:0047598">
    <property type="term" value="F:7-dehydrocholesterol reductase activity"/>
    <property type="evidence" value="ECO:0007669"/>
    <property type="project" value="UniProtKB-EC"/>
</dbReference>
<evidence type="ECO:0000256" key="12">
    <source>
        <dbReference type="ARBA" id="ARBA00023098"/>
    </source>
</evidence>
<feature type="transmembrane region" description="Helical" evidence="18">
    <location>
        <begin position="108"/>
        <end position="127"/>
    </location>
</feature>
<evidence type="ECO:0000313" key="19">
    <source>
        <dbReference type="EMBL" id="EPS43079.1"/>
    </source>
</evidence>
<evidence type="ECO:0000256" key="5">
    <source>
        <dbReference type="ARBA" id="ARBA00022692"/>
    </source>
</evidence>
<feature type="transmembrane region" description="Helical" evidence="18">
    <location>
        <begin position="270"/>
        <end position="289"/>
    </location>
</feature>
<feature type="transmembrane region" description="Helical" evidence="18">
    <location>
        <begin position="71"/>
        <end position="88"/>
    </location>
</feature>
<evidence type="ECO:0000256" key="15">
    <source>
        <dbReference type="ARBA" id="ARBA00023221"/>
    </source>
</evidence>
<dbReference type="Pfam" id="PF01222">
    <property type="entry name" value="ERG4_ERG24"/>
    <property type="match status" value="1"/>
</dbReference>
<dbReference type="OrthoDB" id="5326588at2759"/>
<reference evidence="20" key="2">
    <citation type="submission" date="2013-04" db="EMBL/GenBank/DDBJ databases">
        <title>Genomic mechanisms accounting for the adaptation to parasitism in nematode-trapping fungi.</title>
        <authorList>
            <person name="Ahren D.G."/>
        </authorList>
    </citation>
    <scope>NUCLEOTIDE SEQUENCE [LARGE SCALE GENOMIC DNA]</scope>
    <source>
        <strain evidence="20">CBS 200.50</strain>
    </source>
</reference>
<comment type="subcellular location">
    <subcellularLocation>
        <location evidence="1">Membrane</location>
        <topology evidence="1">Multi-pass membrane protein</topology>
    </subcellularLocation>
</comment>
<reference evidence="19 20" key="1">
    <citation type="journal article" date="2013" name="PLoS Genet.">
        <title>Genomic mechanisms accounting for the adaptation to parasitism in nematode-trapping fungi.</title>
        <authorList>
            <person name="Meerupati T."/>
            <person name="Andersson K.M."/>
            <person name="Friman E."/>
            <person name="Kumar D."/>
            <person name="Tunlid A."/>
            <person name="Ahren D."/>
        </authorList>
    </citation>
    <scope>NUCLEOTIDE SEQUENCE [LARGE SCALE GENOMIC DNA]</scope>
    <source>
        <strain evidence="19 20">CBS 200.50</strain>
    </source>
</reference>
<feature type="transmembrane region" description="Helical" evidence="18">
    <location>
        <begin position="233"/>
        <end position="250"/>
    </location>
</feature>
<dbReference type="PANTHER" id="PTHR21257">
    <property type="entry name" value="DELTA(14)-STEROL REDUCTASE"/>
    <property type="match status" value="1"/>
</dbReference>
<proteinExistence type="inferred from homology"/>
<keyword evidence="8 18" id="KW-0752">Steroid biosynthesis</keyword>
<evidence type="ECO:0000256" key="6">
    <source>
        <dbReference type="ARBA" id="ARBA00022778"/>
    </source>
</evidence>
<evidence type="ECO:0000256" key="8">
    <source>
        <dbReference type="ARBA" id="ARBA00022955"/>
    </source>
</evidence>
<dbReference type="HOGENOM" id="CLU_015631_0_0_1"/>
<feature type="transmembrane region" description="Helical" evidence="18">
    <location>
        <begin position="202"/>
        <end position="221"/>
    </location>
</feature>
<evidence type="ECO:0000256" key="9">
    <source>
        <dbReference type="ARBA" id="ARBA00022989"/>
    </source>
</evidence>
<organism evidence="19 20">
    <name type="scientific">Dactylellina haptotyla (strain CBS 200.50)</name>
    <name type="common">Nematode-trapping fungus</name>
    <name type="synonym">Monacrosporium haptotylum</name>
    <dbReference type="NCBI Taxonomy" id="1284197"/>
    <lineage>
        <taxon>Eukaryota</taxon>
        <taxon>Fungi</taxon>
        <taxon>Dikarya</taxon>
        <taxon>Ascomycota</taxon>
        <taxon>Pezizomycotina</taxon>
        <taxon>Orbiliomycetes</taxon>
        <taxon>Orbiliales</taxon>
        <taxon>Orbiliaceae</taxon>
        <taxon>Dactylellina</taxon>
    </lineage>
</organism>
<evidence type="ECO:0000256" key="11">
    <source>
        <dbReference type="ARBA" id="ARBA00023011"/>
    </source>
</evidence>
<dbReference type="EC" id="1.3.1.21" evidence="16"/>
<keyword evidence="4" id="KW-0153">Cholesterol metabolism</keyword>
<evidence type="ECO:0000256" key="18">
    <source>
        <dbReference type="RuleBase" id="RU369120"/>
    </source>
</evidence>
<dbReference type="STRING" id="1284197.S8AJI7"/>
<dbReference type="GO" id="GO:0006695">
    <property type="term" value="P:cholesterol biosynthetic process"/>
    <property type="evidence" value="ECO:0007669"/>
    <property type="project" value="UniProtKB-KW"/>
</dbReference>
<accession>S8AJI7</accession>
<name>S8AJI7_DACHA</name>
<dbReference type="AlphaFoldDB" id="S8AJI7"/>
<dbReference type="GO" id="GO:0005789">
    <property type="term" value="C:endoplasmic reticulum membrane"/>
    <property type="evidence" value="ECO:0007669"/>
    <property type="project" value="TreeGrafter"/>
</dbReference>
<evidence type="ECO:0000256" key="2">
    <source>
        <dbReference type="ARBA" id="ARBA00005402"/>
    </source>
</evidence>
<keyword evidence="10 18" id="KW-0560">Oxidoreductase</keyword>
<sequence length="438" mass="50112">MYEPKALSYLNILFDEAASFLLITTCPLSMLFYWITYQYFDAQLSLSAAALFSEGPAFFSSRLPLPTTASIWIYMLWVLTQAVLYIFLPGPLHKAPRTHGGRRLTYKLNGLTAWFVTVGVAIAASYLKIIDPAYIAKHWGELLAAANVYCVALIAAFWIKARVRPDLDGETLFTGHFWYDLFNGGELHPRTGSMFDWKHFNASRTGGILLWTLIDLSFAALQYSRYGAVTNSMALAVIFRMIITTEYFYTEKLFFETLDGAHERFSFYNIYGFAAIMPQIWTLQTHYLVTHPKNLSKLQALAIILAFAAGWTLNHVANDQKNLSRETNGQCEIWGEKAKFIEATFKTADGKTHRTLLLTSGWWGVVRHANYVGSLLYTWASCFTCGTTHVFPYTEAILVTLTVIHRCWRDEARCKEKYGEKWDDYCEKVRWRMIPGIF</sequence>
<dbReference type="Gene3D" id="1.20.120.1630">
    <property type="match status" value="1"/>
</dbReference>
<keyword evidence="14 18" id="KW-1207">Sterol metabolism</keyword>
<protein>
    <recommendedName>
        <fullName evidence="16">7-dehydrocholesterol reductase</fullName>
        <ecNumber evidence="16">1.3.1.21</ecNumber>
    </recommendedName>
    <alternativeName>
        <fullName evidence="17">Sterol Delta(7)-reductase</fullName>
    </alternativeName>
</protein>
<feature type="transmembrane region" description="Helical" evidence="18">
    <location>
        <begin position="12"/>
        <end position="36"/>
    </location>
</feature>
<keyword evidence="9 18" id="KW-1133">Transmembrane helix</keyword>
<evidence type="ECO:0000256" key="14">
    <source>
        <dbReference type="ARBA" id="ARBA00023166"/>
    </source>
</evidence>
<comment type="similarity">
    <text evidence="2 18">Belongs to the ERG4/ERG24 family.</text>
</comment>
<dbReference type="InterPro" id="IPR001171">
    <property type="entry name" value="ERG24_DHCR-like"/>
</dbReference>
<keyword evidence="11 18" id="KW-0756">Sterol biosynthesis</keyword>
<keyword evidence="6" id="KW-0152">Cholesterol biosynthesis</keyword>
<keyword evidence="7" id="KW-0521">NADP</keyword>
<evidence type="ECO:0000256" key="3">
    <source>
        <dbReference type="ARBA" id="ARBA00022516"/>
    </source>
</evidence>
<keyword evidence="12 18" id="KW-0443">Lipid metabolism</keyword>
<evidence type="ECO:0000313" key="20">
    <source>
        <dbReference type="Proteomes" id="UP000015100"/>
    </source>
</evidence>
<keyword evidence="13 18" id="KW-0472">Membrane</keyword>
<dbReference type="EMBL" id="AQGS01000089">
    <property type="protein sequence ID" value="EPS43079.1"/>
    <property type="molecule type" value="Genomic_DNA"/>
</dbReference>
<evidence type="ECO:0000256" key="17">
    <source>
        <dbReference type="ARBA" id="ARBA00042688"/>
    </source>
</evidence>
<dbReference type="OMA" id="VKHPVNL"/>
<evidence type="ECO:0000256" key="16">
    <source>
        <dbReference type="ARBA" id="ARBA00038851"/>
    </source>
</evidence>
<dbReference type="Proteomes" id="UP000015100">
    <property type="component" value="Unassembled WGS sequence"/>
</dbReference>
<dbReference type="GO" id="GO:0016132">
    <property type="term" value="P:brassinosteroid biosynthetic process"/>
    <property type="evidence" value="ECO:0007669"/>
    <property type="project" value="TreeGrafter"/>
</dbReference>
<evidence type="ECO:0000256" key="4">
    <source>
        <dbReference type="ARBA" id="ARBA00022548"/>
    </source>
</evidence>
<feature type="transmembrane region" description="Helical" evidence="18">
    <location>
        <begin position="139"/>
        <end position="159"/>
    </location>
</feature>
<gene>
    <name evidence="19" type="ORF">H072_2933</name>
</gene>
<dbReference type="PANTHER" id="PTHR21257:SF38">
    <property type="entry name" value="7-DEHYDROCHOLESTEROL REDUCTASE"/>
    <property type="match status" value="1"/>
</dbReference>
<comment type="caution">
    <text evidence="19">The sequence shown here is derived from an EMBL/GenBank/DDBJ whole genome shotgun (WGS) entry which is preliminary data.</text>
</comment>
<keyword evidence="15 18" id="KW-0753">Steroid metabolism</keyword>
<feature type="transmembrane region" description="Helical" evidence="18">
    <location>
        <begin position="298"/>
        <end position="317"/>
    </location>
</feature>
<evidence type="ECO:0000256" key="7">
    <source>
        <dbReference type="ARBA" id="ARBA00022857"/>
    </source>
</evidence>
<keyword evidence="5 18" id="KW-0812">Transmembrane</keyword>
<dbReference type="eggNOG" id="KOG1435">
    <property type="taxonomic scope" value="Eukaryota"/>
</dbReference>
<keyword evidence="3 18" id="KW-0444">Lipid biosynthesis</keyword>
<evidence type="ECO:0000256" key="13">
    <source>
        <dbReference type="ARBA" id="ARBA00023136"/>
    </source>
</evidence>
<evidence type="ECO:0000256" key="1">
    <source>
        <dbReference type="ARBA" id="ARBA00004141"/>
    </source>
</evidence>